<dbReference type="EMBL" id="JACXVP010000012">
    <property type="protein sequence ID" value="KAG5571891.1"/>
    <property type="molecule type" value="Genomic_DNA"/>
</dbReference>
<organism evidence="1 2">
    <name type="scientific">Solanum commersonii</name>
    <name type="common">Commerson's wild potato</name>
    <name type="synonym">Commerson's nightshade</name>
    <dbReference type="NCBI Taxonomy" id="4109"/>
    <lineage>
        <taxon>Eukaryota</taxon>
        <taxon>Viridiplantae</taxon>
        <taxon>Streptophyta</taxon>
        <taxon>Embryophyta</taxon>
        <taxon>Tracheophyta</taxon>
        <taxon>Spermatophyta</taxon>
        <taxon>Magnoliopsida</taxon>
        <taxon>eudicotyledons</taxon>
        <taxon>Gunneridae</taxon>
        <taxon>Pentapetalae</taxon>
        <taxon>asterids</taxon>
        <taxon>lamiids</taxon>
        <taxon>Solanales</taxon>
        <taxon>Solanaceae</taxon>
        <taxon>Solanoideae</taxon>
        <taxon>Solaneae</taxon>
        <taxon>Solanum</taxon>
    </lineage>
</organism>
<keyword evidence="2" id="KW-1185">Reference proteome</keyword>
<gene>
    <name evidence="1" type="ORF">H5410_061657</name>
</gene>
<comment type="caution">
    <text evidence="1">The sequence shown here is derived from an EMBL/GenBank/DDBJ whole genome shotgun (WGS) entry which is preliminary data.</text>
</comment>
<protein>
    <submittedName>
        <fullName evidence="1">Uncharacterized protein</fullName>
    </submittedName>
</protein>
<reference evidence="1 2" key="1">
    <citation type="submission" date="2020-09" db="EMBL/GenBank/DDBJ databases">
        <title>De no assembly of potato wild relative species, Solanum commersonii.</title>
        <authorList>
            <person name="Cho K."/>
        </authorList>
    </citation>
    <scope>NUCLEOTIDE SEQUENCE [LARGE SCALE GENOMIC DNA]</scope>
    <source>
        <strain evidence="1">LZ3.2</strain>
        <tissue evidence="1">Leaf</tissue>
    </source>
</reference>
<sequence length="106" mass="12321">MFTARPLQKPRKAYNPNVLCDFCHMKGHLKFDCLKLLKCDFYHKTGHLKGDCYRLIGYLPHYKGKRDVAVAGNSTYDAGPDISQHYYPHMPPSSFQQSQYQHVIPF</sequence>
<name>A0A9J5W8B2_SOLCO</name>
<accession>A0A9J5W8B2</accession>
<dbReference type="Proteomes" id="UP000824120">
    <property type="component" value="Chromosome 12"/>
</dbReference>
<evidence type="ECO:0000313" key="2">
    <source>
        <dbReference type="Proteomes" id="UP000824120"/>
    </source>
</evidence>
<dbReference type="OrthoDB" id="10431053at2759"/>
<proteinExistence type="predicted"/>
<dbReference type="AlphaFoldDB" id="A0A9J5W8B2"/>
<evidence type="ECO:0000313" key="1">
    <source>
        <dbReference type="EMBL" id="KAG5571891.1"/>
    </source>
</evidence>